<protein>
    <submittedName>
        <fullName evidence="1">Uncharacterized protein</fullName>
    </submittedName>
</protein>
<organism evidence="1 2">
    <name type="scientific">Dillenia turbinata</name>
    <dbReference type="NCBI Taxonomy" id="194707"/>
    <lineage>
        <taxon>Eukaryota</taxon>
        <taxon>Viridiplantae</taxon>
        <taxon>Streptophyta</taxon>
        <taxon>Embryophyta</taxon>
        <taxon>Tracheophyta</taxon>
        <taxon>Spermatophyta</taxon>
        <taxon>Magnoliopsida</taxon>
        <taxon>eudicotyledons</taxon>
        <taxon>Gunneridae</taxon>
        <taxon>Pentapetalae</taxon>
        <taxon>Dilleniales</taxon>
        <taxon>Dilleniaceae</taxon>
        <taxon>Dillenia</taxon>
    </lineage>
</organism>
<name>A0AAN8UMN2_9MAGN</name>
<dbReference type="AlphaFoldDB" id="A0AAN8UMN2"/>
<evidence type="ECO:0000313" key="2">
    <source>
        <dbReference type="Proteomes" id="UP001370490"/>
    </source>
</evidence>
<comment type="caution">
    <text evidence="1">The sequence shown here is derived from an EMBL/GenBank/DDBJ whole genome shotgun (WGS) entry which is preliminary data.</text>
</comment>
<dbReference type="Proteomes" id="UP001370490">
    <property type="component" value="Unassembled WGS sequence"/>
</dbReference>
<keyword evidence="2" id="KW-1185">Reference proteome</keyword>
<evidence type="ECO:0000313" key="1">
    <source>
        <dbReference type="EMBL" id="KAK6913162.1"/>
    </source>
</evidence>
<reference evidence="1 2" key="1">
    <citation type="submission" date="2023-12" db="EMBL/GenBank/DDBJ databases">
        <title>A high-quality genome assembly for Dillenia turbinata (Dilleniales).</title>
        <authorList>
            <person name="Chanderbali A."/>
        </authorList>
    </citation>
    <scope>NUCLEOTIDE SEQUENCE [LARGE SCALE GENOMIC DNA]</scope>
    <source>
        <strain evidence="1">LSX21</strain>
        <tissue evidence="1">Leaf</tissue>
    </source>
</reference>
<sequence length="122" mass="14107">MVPCPRIRIHCTIRSQKSQPFWQILEIHVVELVGCHNIIKNRQRRIVGIIRTRFSQGIGETKIVSGIGLRSFAEIVNPSCEFLAMRKPNCGHHFLYRKPSGIENVDDLRKWHCGSRQVSFDI</sequence>
<gene>
    <name evidence="1" type="ORF">RJ641_022763</name>
</gene>
<dbReference type="EMBL" id="JBAMMX010000027">
    <property type="protein sequence ID" value="KAK6913162.1"/>
    <property type="molecule type" value="Genomic_DNA"/>
</dbReference>
<proteinExistence type="predicted"/>
<accession>A0AAN8UMN2</accession>